<evidence type="ECO:0000313" key="8">
    <source>
        <dbReference type="Proteomes" id="UP000054279"/>
    </source>
</evidence>
<dbReference type="OrthoDB" id="10029320at2759"/>
<dbReference type="EMBL" id="KN837128">
    <property type="protein sequence ID" value="KIJ42678.1"/>
    <property type="molecule type" value="Genomic_DNA"/>
</dbReference>
<dbReference type="InterPro" id="IPR001128">
    <property type="entry name" value="Cyt_P450"/>
</dbReference>
<accession>A0A0C9UHW7</accession>
<keyword evidence="2" id="KW-0349">Heme</keyword>
<proteinExistence type="inferred from homology"/>
<evidence type="ECO:0008006" key="9">
    <source>
        <dbReference type="Google" id="ProtNLM"/>
    </source>
</evidence>
<dbReference type="Proteomes" id="UP000054279">
    <property type="component" value="Unassembled WGS sequence"/>
</dbReference>
<evidence type="ECO:0000256" key="4">
    <source>
        <dbReference type="ARBA" id="ARBA00023002"/>
    </source>
</evidence>
<keyword evidence="4" id="KW-0560">Oxidoreductase</keyword>
<dbReference type="InterPro" id="IPR036396">
    <property type="entry name" value="Cyt_P450_sf"/>
</dbReference>
<dbReference type="InterPro" id="IPR050196">
    <property type="entry name" value="Cytochrome_P450_Monoox"/>
</dbReference>
<comment type="similarity">
    <text evidence="1">Belongs to the cytochrome P450 family.</text>
</comment>
<keyword evidence="3" id="KW-0479">Metal-binding</keyword>
<dbReference type="GO" id="GO:0020037">
    <property type="term" value="F:heme binding"/>
    <property type="evidence" value="ECO:0007669"/>
    <property type="project" value="InterPro"/>
</dbReference>
<protein>
    <recommendedName>
        <fullName evidence="9">Cytochrome P450</fullName>
    </recommendedName>
</protein>
<dbReference type="PANTHER" id="PTHR24291:SF50">
    <property type="entry name" value="BIFUNCTIONAL ALBAFLAVENONE MONOOXYGENASE_TERPENE SYNTHASE"/>
    <property type="match status" value="1"/>
</dbReference>
<organism evidence="7 8">
    <name type="scientific">Sphaerobolus stellatus (strain SS14)</name>
    <dbReference type="NCBI Taxonomy" id="990650"/>
    <lineage>
        <taxon>Eukaryota</taxon>
        <taxon>Fungi</taxon>
        <taxon>Dikarya</taxon>
        <taxon>Basidiomycota</taxon>
        <taxon>Agaricomycotina</taxon>
        <taxon>Agaricomycetes</taxon>
        <taxon>Phallomycetidae</taxon>
        <taxon>Geastrales</taxon>
        <taxon>Sphaerobolaceae</taxon>
        <taxon>Sphaerobolus</taxon>
    </lineage>
</organism>
<dbReference type="GO" id="GO:0004497">
    <property type="term" value="F:monooxygenase activity"/>
    <property type="evidence" value="ECO:0007669"/>
    <property type="project" value="UniProtKB-KW"/>
</dbReference>
<sequence>AGSSWTLWLLATHPGYQECFRGEVLPVIAANSQPDYNTLKDLKLLESIVMESLRILPPVPMTLRKSGKDSWVDG</sequence>
<evidence type="ECO:0000256" key="2">
    <source>
        <dbReference type="ARBA" id="ARBA00022617"/>
    </source>
</evidence>
<dbReference type="GO" id="GO:0016705">
    <property type="term" value="F:oxidoreductase activity, acting on paired donors, with incorporation or reduction of molecular oxygen"/>
    <property type="evidence" value="ECO:0007669"/>
    <property type="project" value="InterPro"/>
</dbReference>
<reference evidence="7 8" key="1">
    <citation type="submission" date="2014-06" db="EMBL/GenBank/DDBJ databases">
        <title>Evolutionary Origins and Diversification of the Mycorrhizal Mutualists.</title>
        <authorList>
            <consortium name="DOE Joint Genome Institute"/>
            <consortium name="Mycorrhizal Genomics Consortium"/>
            <person name="Kohler A."/>
            <person name="Kuo A."/>
            <person name="Nagy L.G."/>
            <person name="Floudas D."/>
            <person name="Copeland A."/>
            <person name="Barry K.W."/>
            <person name="Cichocki N."/>
            <person name="Veneault-Fourrey C."/>
            <person name="LaButti K."/>
            <person name="Lindquist E.A."/>
            <person name="Lipzen A."/>
            <person name="Lundell T."/>
            <person name="Morin E."/>
            <person name="Murat C."/>
            <person name="Riley R."/>
            <person name="Ohm R."/>
            <person name="Sun H."/>
            <person name="Tunlid A."/>
            <person name="Henrissat B."/>
            <person name="Grigoriev I.V."/>
            <person name="Hibbett D.S."/>
            <person name="Martin F."/>
        </authorList>
    </citation>
    <scope>NUCLEOTIDE SEQUENCE [LARGE SCALE GENOMIC DNA]</scope>
    <source>
        <strain evidence="7 8">SS14</strain>
    </source>
</reference>
<dbReference type="HOGENOM" id="CLU_2747177_0_0_1"/>
<evidence type="ECO:0000256" key="1">
    <source>
        <dbReference type="ARBA" id="ARBA00010617"/>
    </source>
</evidence>
<keyword evidence="5" id="KW-0408">Iron</keyword>
<dbReference type="GO" id="GO:0005506">
    <property type="term" value="F:iron ion binding"/>
    <property type="evidence" value="ECO:0007669"/>
    <property type="project" value="InterPro"/>
</dbReference>
<dbReference type="AlphaFoldDB" id="A0A0C9UHW7"/>
<dbReference type="Gene3D" id="1.10.630.10">
    <property type="entry name" value="Cytochrome P450"/>
    <property type="match status" value="1"/>
</dbReference>
<feature type="non-terminal residue" evidence="7">
    <location>
        <position position="1"/>
    </location>
</feature>
<evidence type="ECO:0000256" key="3">
    <source>
        <dbReference type="ARBA" id="ARBA00022723"/>
    </source>
</evidence>
<gene>
    <name evidence="7" type="ORF">M422DRAFT_170869</name>
</gene>
<dbReference type="Pfam" id="PF00067">
    <property type="entry name" value="p450"/>
    <property type="match status" value="1"/>
</dbReference>
<dbReference type="SUPFAM" id="SSF48264">
    <property type="entry name" value="Cytochrome P450"/>
    <property type="match status" value="1"/>
</dbReference>
<evidence type="ECO:0000313" key="7">
    <source>
        <dbReference type="EMBL" id="KIJ42678.1"/>
    </source>
</evidence>
<evidence type="ECO:0000256" key="5">
    <source>
        <dbReference type="ARBA" id="ARBA00023004"/>
    </source>
</evidence>
<evidence type="ECO:0000256" key="6">
    <source>
        <dbReference type="ARBA" id="ARBA00023033"/>
    </source>
</evidence>
<keyword evidence="8" id="KW-1185">Reference proteome</keyword>
<keyword evidence="6" id="KW-0503">Monooxygenase</keyword>
<name>A0A0C9UHW7_SPHS4</name>
<dbReference type="PANTHER" id="PTHR24291">
    <property type="entry name" value="CYTOCHROME P450 FAMILY 4"/>
    <property type="match status" value="1"/>
</dbReference>